<accession>A0A212SAW8</accession>
<name>A0A212SAW8_RHOAC</name>
<dbReference type="OrthoDB" id="5771277at2"/>
<reference evidence="3" key="1">
    <citation type="submission" date="2017-06" db="EMBL/GenBank/DDBJ databases">
        <authorList>
            <person name="Varghese N."/>
            <person name="Submissions S."/>
        </authorList>
    </citation>
    <scope>NUCLEOTIDE SEQUENCE [LARGE SCALE GENOMIC DNA]</scope>
    <source>
        <strain evidence="3">DSM 137</strain>
    </source>
</reference>
<dbReference type="Gene3D" id="2.40.50.320">
    <property type="entry name" value="Copper binding periplasmic protein CusF"/>
    <property type="match status" value="1"/>
</dbReference>
<gene>
    <name evidence="2" type="ORF">SAMN06265338_1224</name>
</gene>
<keyword evidence="1" id="KW-0732">Signal</keyword>
<dbReference type="InterPro" id="IPR042230">
    <property type="entry name" value="CusF_sf"/>
</dbReference>
<protein>
    <submittedName>
        <fullName evidence="2">Cu and Ag efflux protein CusF</fullName>
    </submittedName>
</protein>
<dbReference type="Pfam" id="PF11604">
    <property type="entry name" value="CusF_Ec"/>
    <property type="match status" value="1"/>
</dbReference>
<organism evidence="2 3">
    <name type="scientific">Rhodoblastus acidophilus</name>
    <name type="common">Rhodopseudomonas acidophila</name>
    <dbReference type="NCBI Taxonomy" id="1074"/>
    <lineage>
        <taxon>Bacteria</taxon>
        <taxon>Pseudomonadati</taxon>
        <taxon>Pseudomonadota</taxon>
        <taxon>Alphaproteobacteria</taxon>
        <taxon>Hyphomicrobiales</taxon>
        <taxon>Rhodoblastaceae</taxon>
        <taxon>Rhodoblastus</taxon>
    </lineage>
</organism>
<keyword evidence="3" id="KW-1185">Reference proteome</keyword>
<proteinExistence type="predicted"/>
<dbReference type="EMBL" id="FYDG01000022">
    <property type="protein sequence ID" value="SNB82687.1"/>
    <property type="molecule type" value="Genomic_DNA"/>
</dbReference>
<dbReference type="InterPro" id="IPR021647">
    <property type="entry name" value="CusF_Ec"/>
</dbReference>
<evidence type="ECO:0000256" key="1">
    <source>
        <dbReference type="SAM" id="SignalP"/>
    </source>
</evidence>
<evidence type="ECO:0000313" key="3">
    <source>
        <dbReference type="Proteomes" id="UP000198418"/>
    </source>
</evidence>
<evidence type="ECO:0000313" key="2">
    <source>
        <dbReference type="EMBL" id="SNB82687.1"/>
    </source>
</evidence>
<sequence length="113" mass="11622">MKHAHWTAAITLTLAAATAPMATAPAHAAETIILAQAEKPTGQGTINSIDASGRKMNITHGPVAALRWPGMTMDFGVGPGVDLAALKAGSKIAFTLTRGADGMYVIESVQPSR</sequence>
<dbReference type="RefSeq" id="WP_088522411.1">
    <property type="nucleotide sequence ID" value="NZ_FYDG01000022.1"/>
</dbReference>
<dbReference type="AlphaFoldDB" id="A0A212SAW8"/>
<dbReference type="Proteomes" id="UP000198418">
    <property type="component" value="Unassembled WGS sequence"/>
</dbReference>
<feature type="chain" id="PRO_5013143609" evidence="1">
    <location>
        <begin position="29"/>
        <end position="113"/>
    </location>
</feature>
<feature type="signal peptide" evidence="1">
    <location>
        <begin position="1"/>
        <end position="28"/>
    </location>
</feature>